<feature type="domain" description="Phospholipid/glycerol acyltransferase" evidence="2">
    <location>
        <begin position="35"/>
        <end position="162"/>
    </location>
</feature>
<dbReference type="AlphaFoldDB" id="A0A9D7SVZ3"/>
<feature type="transmembrane region" description="Helical" evidence="1">
    <location>
        <begin position="357"/>
        <end position="384"/>
    </location>
</feature>
<evidence type="ECO:0000259" key="2">
    <source>
        <dbReference type="SMART" id="SM00563"/>
    </source>
</evidence>
<sequence>MIYAFIRLWATIFLRLYFRKTIIYGDEKVPLKGPLILASNHPSAFLEASVLSIFLKRPLHYLVRGDMFNPKFQWLFDWTNQIPIYRKKDGIANLRKNASSFDLTYKKLSEGEAILIFPEAKTVLEKKMRPIQRGTAHLAFGTLPFIQNGEELFIQPVGVNFTEPRLPGTDVVIKFGEPFLTQNATREDRDAIEEFTDKLSHSMDALIIQVDDALEKKYDVLASIYLRMMYENNPGANAHQDLQKIAGYVNGSDQNDPLLLKAGEMLMILQRKKNPHAAYFPDLIVMNRMGLATMTVLKCIWLIAGGWIWRVLRNVIFKKITTSTFQTPTTVGAFMVVMPLMTIILLVIFIISDIPLYFVLIWLFVMWLGTLIRPPLHLIWGLLVSAANTKTALKKDVFSIRDGVGKILS</sequence>
<proteinExistence type="predicted"/>
<organism evidence="3 4">
    <name type="scientific">Candidatus Opimibacter skivensis</name>
    <dbReference type="NCBI Taxonomy" id="2982028"/>
    <lineage>
        <taxon>Bacteria</taxon>
        <taxon>Pseudomonadati</taxon>
        <taxon>Bacteroidota</taxon>
        <taxon>Saprospiria</taxon>
        <taxon>Saprospirales</taxon>
        <taxon>Saprospiraceae</taxon>
        <taxon>Candidatus Opimibacter</taxon>
    </lineage>
</organism>
<dbReference type="PANTHER" id="PTHR31605">
    <property type="entry name" value="GLYCEROL-3-PHOSPHATE O-ACYLTRANSFERASE 1"/>
    <property type="match status" value="1"/>
</dbReference>
<dbReference type="SMART" id="SM00563">
    <property type="entry name" value="PlsC"/>
    <property type="match status" value="1"/>
</dbReference>
<evidence type="ECO:0000313" key="3">
    <source>
        <dbReference type="EMBL" id="MBK9984122.1"/>
    </source>
</evidence>
<dbReference type="GO" id="GO:0004366">
    <property type="term" value="F:glycerol-3-phosphate O-acyltransferase activity"/>
    <property type="evidence" value="ECO:0007669"/>
    <property type="project" value="TreeGrafter"/>
</dbReference>
<protein>
    <submittedName>
        <fullName evidence="3">1-acyl-sn-glycerol-3-phosphate acyltransferase</fullName>
    </submittedName>
</protein>
<dbReference type="InterPro" id="IPR002123">
    <property type="entry name" value="Plipid/glycerol_acylTrfase"/>
</dbReference>
<dbReference type="InterPro" id="IPR052744">
    <property type="entry name" value="GPAT/DAPAT"/>
</dbReference>
<keyword evidence="3" id="KW-0808">Transferase</keyword>
<evidence type="ECO:0000256" key="1">
    <source>
        <dbReference type="SAM" id="Phobius"/>
    </source>
</evidence>
<keyword evidence="1" id="KW-0812">Transmembrane</keyword>
<dbReference type="PANTHER" id="PTHR31605:SF0">
    <property type="entry name" value="GLYCEROL-3-PHOSPHATE O-ACYLTRANSFERASE 1"/>
    <property type="match status" value="1"/>
</dbReference>
<keyword evidence="1" id="KW-1133">Transmembrane helix</keyword>
<reference evidence="3 4" key="1">
    <citation type="submission" date="2020-10" db="EMBL/GenBank/DDBJ databases">
        <title>Connecting structure to function with the recovery of over 1000 high-quality activated sludge metagenome-assembled genomes encoding full-length rRNA genes using long-read sequencing.</title>
        <authorList>
            <person name="Singleton C.M."/>
            <person name="Petriglieri F."/>
            <person name="Kristensen J.M."/>
            <person name="Kirkegaard R.H."/>
            <person name="Michaelsen T.Y."/>
            <person name="Andersen M.H."/>
            <person name="Karst S.M."/>
            <person name="Dueholm M.S."/>
            <person name="Nielsen P.H."/>
            <person name="Albertsen M."/>
        </authorList>
    </citation>
    <scope>NUCLEOTIDE SEQUENCE [LARGE SCALE GENOMIC DNA]</scope>
    <source>
        <strain evidence="3">Ribe_18-Q3-R11-54_MAXAC.273</strain>
    </source>
</reference>
<name>A0A9D7SVZ3_9BACT</name>
<keyword evidence="1" id="KW-0472">Membrane</keyword>
<dbReference type="EMBL" id="JADKGY010000029">
    <property type="protein sequence ID" value="MBK9984122.1"/>
    <property type="molecule type" value="Genomic_DNA"/>
</dbReference>
<feature type="transmembrane region" description="Helical" evidence="1">
    <location>
        <begin position="289"/>
        <end position="309"/>
    </location>
</feature>
<keyword evidence="3" id="KW-0012">Acyltransferase</keyword>
<dbReference type="GO" id="GO:0008654">
    <property type="term" value="P:phospholipid biosynthetic process"/>
    <property type="evidence" value="ECO:0007669"/>
    <property type="project" value="TreeGrafter"/>
</dbReference>
<comment type="caution">
    <text evidence="3">The sequence shown here is derived from an EMBL/GenBank/DDBJ whole genome shotgun (WGS) entry which is preliminary data.</text>
</comment>
<dbReference type="SUPFAM" id="SSF69593">
    <property type="entry name" value="Glycerol-3-phosphate (1)-acyltransferase"/>
    <property type="match status" value="1"/>
</dbReference>
<evidence type="ECO:0000313" key="4">
    <source>
        <dbReference type="Proteomes" id="UP000808337"/>
    </source>
</evidence>
<dbReference type="GO" id="GO:0016287">
    <property type="term" value="F:glycerone-phosphate O-acyltransferase activity"/>
    <property type="evidence" value="ECO:0007669"/>
    <property type="project" value="TreeGrafter"/>
</dbReference>
<dbReference type="Pfam" id="PF01553">
    <property type="entry name" value="Acyltransferase"/>
    <property type="match status" value="1"/>
</dbReference>
<feature type="transmembrane region" description="Helical" evidence="1">
    <location>
        <begin position="330"/>
        <end position="351"/>
    </location>
</feature>
<dbReference type="Proteomes" id="UP000808337">
    <property type="component" value="Unassembled WGS sequence"/>
</dbReference>
<accession>A0A9D7SVZ3</accession>
<gene>
    <name evidence="3" type="ORF">IPP15_17425</name>
</gene>